<dbReference type="Proteomes" id="UP000040910">
    <property type="component" value="Unassembled WGS sequence"/>
</dbReference>
<gene>
    <name evidence="1" type="ORF">ERS019316_00775</name>
</gene>
<reference evidence="1 2" key="1">
    <citation type="submission" date="2015-03" db="EMBL/GenBank/DDBJ databases">
        <authorList>
            <consortium name="Pathogen Informatics"/>
            <person name="Murphy D."/>
        </authorList>
    </citation>
    <scope>NUCLEOTIDE SEQUENCE [LARGE SCALE GENOMIC DNA]</scope>
    <source>
        <strain evidence="2">type strain: N</strain>
    </source>
</reference>
<organism evidence="1 2">
    <name type="scientific">Streptococcus pneumoniae</name>
    <dbReference type="NCBI Taxonomy" id="1313"/>
    <lineage>
        <taxon>Bacteria</taxon>
        <taxon>Bacillati</taxon>
        <taxon>Bacillota</taxon>
        <taxon>Bacilli</taxon>
        <taxon>Lactobacillales</taxon>
        <taxon>Streptococcaceae</taxon>
        <taxon>Streptococcus</taxon>
    </lineage>
</organism>
<comment type="caution">
    <text evidence="1">The sequence shown here is derived from an EMBL/GenBank/DDBJ whole genome shotgun (WGS) entry which is preliminary data.</text>
</comment>
<accession>A0AA87CD09</accession>
<evidence type="ECO:0000313" key="2">
    <source>
        <dbReference type="Proteomes" id="UP000040910"/>
    </source>
</evidence>
<sequence length="55" mass="6508">MNDRYLVMTRLPRTRNSGCFFCLAPNGARQKNSHLIKKRTISKTKKFDIMRHVLN</sequence>
<name>A0AA87CD09_STREE</name>
<proteinExistence type="predicted"/>
<evidence type="ECO:0000313" key="1">
    <source>
        <dbReference type="EMBL" id="CIV17915.1"/>
    </source>
</evidence>
<dbReference type="EMBL" id="CKLF01000008">
    <property type="protein sequence ID" value="CIV17915.1"/>
    <property type="molecule type" value="Genomic_DNA"/>
</dbReference>
<dbReference type="AlphaFoldDB" id="A0AA87CD09"/>
<protein>
    <submittedName>
        <fullName evidence="1">Uncharacterized protein</fullName>
    </submittedName>
</protein>